<comment type="similarity">
    <text evidence="2">Belongs to the binding-protein-dependent transport system permease family. AraH/RbsC subfamily.</text>
</comment>
<comment type="subcellular location">
    <subcellularLocation>
        <location evidence="1">Cell inner membrane</location>
        <topology evidence="1">Multi-pass membrane protein</topology>
    </subcellularLocation>
</comment>
<sequence length="330" mass="34193">MATSSTTKLMASDNTSTSLNMSAVWDKYGMLMVFAGLFLLCAFFVPYFATLVNMKGLGLAISMSGMVACAMLFCLACGDLDLSVASVIACSGVVTAVAINTTGSVVLGVGAGLLSGVLFGLLNGFVIAKLQVNALITTLATMQIARGLGYIISDGKAVGITEESFFALGNSSLFGIPTPVWLTLVTFAVFAFLLNRTVYGRNTLAIGGNEEAARLAGVNVVKTKMIIFTVSGFISALAGVILAARMTSGQPMTSVGFELVVISACVLGGVSLKGGIGKVSYVIAGVLILGTVENAMNLLNMSPFAQYVVRGSILLAAVIFDRYKQTSRKA</sequence>
<dbReference type="AlphaFoldDB" id="A0A0F5VDV3"/>
<evidence type="ECO:0000256" key="6">
    <source>
        <dbReference type="ARBA" id="ARBA00023136"/>
    </source>
</evidence>
<accession>A0A0F5VDV3</accession>
<evidence type="ECO:0000313" key="9">
    <source>
        <dbReference type="Proteomes" id="UP000033633"/>
    </source>
</evidence>
<feature type="transmembrane region" description="Helical" evidence="7">
    <location>
        <begin position="279"/>
        <end position="298"/>
    </location>
</feature>
<feature type="transmembrane region" description="Helical" evidence="7">
    <location>
        <begin position="82"/>
        <end position="99"/>
    </location>
</feature>
<dbReference type="EMBL" id="JWYV01000005">
    <property type="protein sequence ID" value="KKD00248.1"/>
    <property type="molecule type" value="Genomic_DNA"/>
</dbReference>
<feature type="transmembrane region" description="Helical" evidence="7">
    <location>
        <begin position="28"/>
        <end position="50"/>
    </location>
</feature>
<dbReference type="NCBIfam" id="NF008441">
    <property type="entry name" value="PRK11285.1"/>
    <property type="match status" value="1"/>
</dbReference>
<name>A0A0F5VDV3_9GAMM</name>
<dbReference type="PANTHER" id="PTHR32196:SF37">
    <property type="entry name" value="L-ARABINOSE TRANSPORT SYSTEM PERMEASE PROTEIN ARAH"/>
    <property type="match status" value="1"/>
</dbReference>
<dbReference type="RefSeq" id="WP_046220172.1">
    <property type="nucleotide sequence ID" value="NZ_JWYV01000005.1"/>
</dbReference>
<evidence type="ECO:0000313" key="8">
    <source>
        <dbReference type="EMBL" id="KKD00248.1"/>
    </source>
</evidence>
<evidence type="ECO:0000256" key="2">
    <source>
        <dbReference type="ARBA" id="ARBA00007942"/>
    </source>
</evidence>
<feature type="transmembrane region" description="Helical" evidence="7">
    <location>
        <begin position="56"/>
        <end position="75"/>
    </location>
</feature>
<dbReference type="GO" id="GO:0016787">
    <property type="term" value="F:hydrolase activity"/>
    <property type="evidence" value="ECO:0007669"/>
    <property type="project" value="UniProtKB-KW"/>
</dbReference>
<keyword evidence="8" id="KW-0378">Hydrolase</keyword>
<feature type="transmembrane region" description="Helical" evidence="7">
    <location>
        <begin position="304"/>
        <end position="323"/>
    </location>
</feature>
<dbReference type="GO" id="GO:0005886">
    <property type="term" value="C:plasma membrane"/>
    <property type="evidence" value="ECO:0007669"/>
    <property type="project" value="UniProtKB-SubCell"/>
</dbReference>
<keyword evidence="4 7" id="KW-0812">Transmembrane</keyword>
<organism evidence="8 9">
    <name type="scientific">Photobacterium halotolerans</name>
    <dbReference type="NCBI Taxonomy" id="265726"/>
    <lineage>
        <taxon>Bacteria</taxon>
        <taxon>Pseudomonadati</taxon>
        <taxon>Pseudomonadota</taxon>
        <taxon>Gammaproteobacteria</taxon>
        <taxon>Vibrionales</taxon>
        <taxon>Vibrionaceae</taxon>
        <taxon>Photobacterium</taxon>
    </lineage>
</organism>
<feature type="transmembrane region" description="Helical" evidence="7">
    <location>
        <begin position="252"/>
        <end position="272"/>
    </location>
</feature>
<evidence type="ECO:0000256" key="5">
    <source>
        <dbReference type="ARBA" id="ARBA00022989"/>
    </source>
</evidence>
<dbReference type="Proteomes" id="UP000033633">
    <property type="component" value="Unassembled WGS sequence"/>
</dbReference>
<protein>
    <submittedName>
        <fullName evidence="8">L-arabinose transporter permease</fullName>
        <ecNumber evidence="8">3.6.3.17</ecNumber>
    </submittedName>
</protein>
<dbReference type="InterPro" id="IPR001851">
    <property type="entry name" value="ABC_transp_permease"/>
</dbReference>
<reference evidence="8 9" key="1">
    <citation type="submission" date="2014-12" db="EMBL/GenBank/DDBJ databases">
        <title>Mercury Reductase activity and rhizosphere competence traits in the genome of root associated Photobacterium halotolerans MELD1.</title>
        <authorList>
            <person name="Mathew D.C."/>
            <person name="Huang C.-C."/>
        </authorList>
    </citation>
    <scope>NUCLEOTIDE SEQUENCE [LARGE SCALE GENOMIC DNA]</scope>
    <source>
        <strain evidence="8 9">MELD1</strain>
    </source>
</reference>
<evidence type="ECO:0000256" key="3">
    <source>
        <dbReference type="ARBA" id="ARBA00022475"/>
    </source>
</evidence>
<dbReference type="CDD" id="cd06579">
    <property type="entry name" value="TM_PBP1_transp_AraH_like"/>
    <property type="match status" value="1"/>
</dbReference>
<feature type="transmembrane region" description="Helical" evidence="7">
    <location>
        <begin position="173"/>
        <end position="194"/>
    </location>
</feature>
<gene>
    <name evidence="8" type="primary">araH</name>
    <name evidence="8" type="ORF">KY46_08255</name>
</gene>
<feature type="transmembrane region" description="Helical" evidence="7">
    <location>
        <begin position="134"/>
        <end position="153"/>
    </location>
</feature>
<keyword evidence="6 7" id="KW-0472">Membrane</keyword>
<keyword evidence="5 7" id="KW-1133">Transmembrane helix</keyword>
<feature type="transmembrane region" description="Helical" evidence="7">
    <location>
        <begin position="225"/>
        <end position="246"/>
    </location>
</feature>
<dbReference type="GO" id="GO:0022857">
    <property type="term" value="F:transmembrane transporter activity"/>
    <property type="evidence" value="ECO:0007669"/>
    <property type="project" value="InterPro"/>
</dbReference>
<comment type="caution">
    <text evidence="8">The sequence shown here is derived from an EMBL/GenBank/DDBJ whole genome shotgun (WGS) entry which is preliminary data.</text>
</comment>
<proteinExistence type="inferred from homology"/>
<dbReference type="STRING" id="265726.KY46_08255"/>
<dbReference type="PATRIC" id="fig|265726.11.peg.3781"/>
<dbReference type="OrthoDB" id="8843934at2"/>
<dbReference type="EC" id="3.6.3.17" evidence="8"/>
<keyword evidence="3" id="KW-1003">Cell membrane</keyword>
<evidence type="ECO:0000256" key="1">
    <source>
        <dbReference type="ARBA" id="ARBA00004429"/>
    </source>
</evidence>
<evidence type="ECO:0000256" key="4">
    <source>
        <dbReference type="ARBA" id="ARBA00022692"/>
    </source>
</evidence>
<dbReference type="PANTHER" id="PTHR32196">
    <property type="entry name" value="ABC TRANSPORTER PERMEASE PROTEIN YPHD-RELATED-RELATED"/>
    <property type="match status" value="1"/>
</dbReference>
<dbReference type="Pfam" id="PF02653">
    <property type="entry name" value="BPD_transp_2"/>
    <property type="match status" value="1"/>
</dbReference>
<evidence type="ECO:0000256" key="7">
    <source>
        <dbReference type="SAM" id="Phobius"/>
    </source>
</evidence>
<feature type="transmembrane region" description="Helical" evidence="7">
    <location>
        <begin position="105"/>
        <end position="127"/>
    </location>
</feature>
<keyword evidence="9" id="KW-1185">Reference proteome</keyword>